<evidence type="ECO:0008006" key="4">
    <source>
        <dbReference type="Google" id="ProtNLM"/>
    </source>
</evidence>
<feature type="signal peptide" evidence="1">
    <location>
        <begin position="1"/>
        <end position="25"/>
    </location>
</feature>
<dbReference type="EMBL" id="BSSV01000003">
    <property type="protein sequence ID" value="GLX85573.1"/>
    <property type="molecule type" value="Genomic_DNA"/>
</dbReference>
<dbReference type="InterPro" id="IPR022193">
    <property type="entry name" value="DUF3718"/>
</dbReference>
<dbReference type="RefSeq" id="WP_284297803.1">
    <property type="nucleotide sequence ID" value="NZ_BSSV01000003.1"/>
</dbReference>
<evidence type="ECO:0000313" key="3">
    <source>
        <dbReference type="Proteomes" id="UP001157134"/>
    </source>
</evidence>
<accession>A0ABQ6HBT8</accession>
<proteinExistence type="predicted"/>
<dbReference type="Proteomes" id="UP001157134">
    <property type="component" value="Unassembled WGS sequence"/>
</dbReference>
<gene>
    <name evidence="2" type="ORF">tloyanaT_18250</name>
</gene>
<organism evidence="2 3">
    <name type="scientific">Thalassotalea loyana</name>
    <dbReference type="NCBI Taxonomy" id="280483"/>
    <lineage>
        <taxon>Bacteria</taxon>
        <taxon>Pseudomonadati</taxon>
        <taxon>Pseudomonadota</taxon>
        <taxon>Gammaproteobacteria</taxon>
        <taxon>Alteromonadales</taxon>
        <taxon>Colwelliaceae</taxon>
        <taxon>Thalassotalea</taxon>
    </lineage>
</organism>
<name>A0ABQ6HBT8_9GAMM</name>
<evidence type="ECO:0000256" key="1">
    <source>
        <dbReference type="SAM" id="SignalP"/>
    </source>
</evidence>
<feature type="chain" id="PRO_5045041254" description="DUF3718 domain-containing protein" evidence="1">
    <location>
        <begin position="26"/>
        <end position="114"/>
    </location>
</feature>
<sequence>MAKLIKSVATLSVTVGALVFSSMSAADMQPQLERALVKTCKAAISDKPIKLKVAMDSYKLNQRDVALGVMCNNVDIIEFAEQNGAYRTASRLQNSLGNVDIIDVAAIQKTNVNF</sequence>
<keyword evidence="1" id="KW-0732">Signal</keyword>
<dbReference type="Pfam" id="PF12514">
    <property type="entry name" value="DUF3718"/>
    <property type="match status" value="1"/>
</dbReference>
<evidence type="ECO:0000313" key="2">
    <source>
        <dbReference type="EMBL" id="GLX85573.1"/>
    </source>
</evidence>
<keyword evidence="3" id="KW-1185">Reference proteome</keyword>
<comment type="caution">
    <text evidence="2">The sequence shown here is derived from an EMBL/GenBank/DDBJ whole genome shotgun (WGS) entry which is preliminary data.</text>
</comment>
<protein>
    <recommendedName>
        <fullName evidence="4">DUF3718 domain-containing protein</fullName>
    </recommendedName>
</protein>
<reference evidence="2 3" key="1">
    <citation type="submission" date="2023-03" db="EMBL/GenBank/DDBJ databases">
        <title>Thalassotalea loyana LMG 22536T draft genome sequence.</title>
        <authorList>
            <person name="Sawabe T."/>
        </authorList>
    </citation>
    <scope>NUCLEOTIDE SEQUENCE [LARGE SCALE GENOMIC DNA]</scope>
    <source>
        <strain evidence="2 3">LMG 22536</strain>
    </source>
</reference>